<name>A0ABS4DHH1_9CHLR</name>
<organism evidence="1 2">
    <name type="scientific">Candidatus Chloroploca mongolica</name>
    <dbReference type="NCBI Taxonomy" id="2528176"/>
    <lineage>
        <taxon>Bacteria</taxon>
        <taxon>Bacillati</taxon>
        <taxon>Chloroflexota</taxon>
        <taxon>Chloroflexia</taxon>
        <taxon>Chloroflexales</taxon>
        <taxon>Chloroflexineae</taxon>
        <taxon>Oscillochloridaceae</taxon>
        <taxon>Candidatus Chloroploca</taxon>
    </lineage>
</organism>
<evidence type="ECO:0008006" key="3">
    <source>
        <dbReference type="Google" id="ProtNLM"/>
    </source>
</evidence>
<dbReference type="EMBL" id="SIJK02000107">
    <property type="protein sequence ID" value="MBP1468873.1"/>
    <property type="molecule type" value="Genomic_DNA"/>
</dbReference>
<accession>A0ABS4DHH1</accession>
<dbReference type="RefSeq" id="WP_135482068.1">
    <property type="nucleotide sequence ID" value="NZ_SIJK02000107.1"/>
</dbReference>
<protein>
    <recommendedName>
        <fullName evidence="3">Transposase DDE domain-containing protein</fullName>
    </recommendedName>
</protein>
<proteinExistence type="predicted"/>
<keyword evidence="2" id="KW-1185">Reference proteome</keyword>
<dbReference type="Proteomes" id="UP001193081">
    <property type="component" value="Unassembled WGS sequence"/>
</dbReference>
<sequence>MVERINSQAEALGITHPKLRRGRAIVNQNTLTYVLINLRALHRLRSAAAEVRPATTVAAA</sequence>
<gene>
    <name evidence="1" type="ORF">EYB53_024395</name>
</gene>
<evidence type="ECO:0000313" key="1">
    <source>
        <dbReference type="EMBL" id="MBP1468873.1"/>
    </source>
</evidence>
<reference evidence="1 2" key="1">
    <citation type="submission" date="2021-03" db="EMBL/GenBank/DDBJ databases">
        <authorList>
            <person name="Grouzdev D.S."/>
        </authorList>
    </citation>
    <scope>NUCLEOTIDE SEQUENCE [LARGE SCALE GENOMIC DNA]</scope>
    <source>
        <strain evidence="1 2">M50-1</strain>
    </source>
</reference>
<comment type="caution">
    <text evidence="1">The sequence shown here is derived from an EMBL/GenBank/DDBJ whole genome shotgun (WGS) entry which is preliminary data.</text>
</comment>
<evidence type="ECO:0000313" key="2">
    <source>
        <dbReference type="Proteomes" id="UP001193081"/>
    </source>
</evidence>